<evidence type="ECO:0000313" key="1">
    <source>
        <dbReference type="EMBL" id="QPG04802.1"/>
    </source>
</evidence>
<protein>
    <recommendedName>
        <fullName evidence="3">DUF4194 domain-containing protein</fullName>
    </recommendedName>
</protein>
<keyword evidence="2" id="KW-1185">Reference proteome</keyword>
<accession>A0A7S9DVV6</accession>
<sequence>MMNETGRVLSLLLEGKFICQVTDEEAWRFLKSRHSVATIEPHLALLNRSLASTADGEVFFCAYNTLGEAERKVLQQQFQDVATNLVPLVEWLMLVQQASESDIPLTMGAALRLSELQTVIEDTPAYAEQLGKISRYRLFNSASVNLDGQLKQVFKRLTDLGYLYKPNIEKQIYLATGKVEHLYEMIKFIDETESLSLAEQADAAITQGNLL</sequence>
<evidence type="ECO:0000313" key="2">
    <source>
        <dbReference type="Proteomes" id="UP000595095"/>
    </source>
</evidence>
<organism evidence="1 2">
    <name type="scientific">Salinimonas marina</name>
    <dbReference type="NCBI Taxonomy" id="2785918"/>
    <lineage>
        <taxon>Bacteria</taxon>
        <taxon>Pseudomonadati</taxon>
        <taxon>Pseudomonadota</taxon>
        <taxon>Gammaproteobacteria</taxon>
        <taxon>Alteromonadales</taxon>
        <taxon>Alteromonadaceae</taxon>
        <taxon>Alteromonas/Salinimonas group</taxon>
        <taxon>Salinimonas</taxon>
    </lineage>
</organism>
<reference evidence="1 2" key="1">
    <citation type="submission" date="2020-11" db="EMBL/GenBank/DDBJ databases">
        <title>Complete genome sequence for Salinimonas sp. strain G2-b.</title>
        <authorList>
            <person name="Park S.-J."/>
        </authorList>
    </citation>
    <scope>NUCLEOTIDE SEQUENCE [LARGE SCALE GENOMIC DNA]</scope>
    <source>
        <strain evidence="1 2">G2-b</strain>
    </source>
</reference>
<dbReference type="AlphaFoldDB" id="A0A7S9DVV6"/>
<dbReference type="EMBL" id="CP064795">
    <property type="protein sequence ID" value="QPG04802.1"/>
    <property type="molecule type" value="Genomic_DNA"/>
</dbReference>
<dbReference type="Proteomes" id="UP000595095">
    <property type="component" value="Chromosome"/>
</dbReference>
<proteinExistence type="predicted"/>
<gene>
    <name evidence="1" type="ORF">IT774_11455</name>
</gene>
<dbReference type="KEGG" id="smaa:IT774_11455"/>
<name>A0A7S9DVV6_9ALTE</name>
<evidence type="ECO:0008006" key="3">
    <source>
        <dbReference type="Google" id="ProtNLM"/>
    </source>
</evidence>
<dbReference type="RefSeq" id="WP_195809894.1">
    <property type="nucleotide sequence ID" value="NZ_CP064795.1"/>
</dbReference>